<keyword evidence="3" id="KW-1185">Reference proteome</keyword>
<feature type="compositionally biased region" description="Basic and acidic residues" evidence="1">
    <location>
        <begin position="79"/>
        <end position="90"/>
    </location>
</feature>
<evidence type="ECO:0000313" key="2">
    <source>
        <dbReference type="EMBL" id="TEB38148.1"/>
    </source>
</evidence>
<accession>A0A4Y7TW89</accession>
<feature type="compositionally biased region" description="Low complexity" evidence="1">
    <location>
        <begin position="68"/>
        <end position="78"/>
    </location>
</feature>
<proteinExistence type="predicted"/>
<evidence type="ECO:0000313" key="3">
    <source>
        <dbReference type="Proteomes" id="UP000298030"/>
    </source>
</evidence>
<organism evidence="2 3">
    <name type="scientific">Coprinellus micaceus</name>
    <name type="common">Glistening ink-cap mushroom</name>
    <name type="synonym">Coprinus micaceus</name>
    <dbReference type="NCBI Taxonomy" id="71717"/>
    <lineage>
        <taxon>Eukaryota</taxon>
        <taxon>Fungi</taxon>
        <taxon>Dikarya</taxon>
        <taxon>Basidiomycota</taxon>
        <taxon>Agaricomycotina</taxon>
        <taxon>Agaricomycetes</taxon>
        <taxon>Agaricomycetidae</taxon>
        <taxon>Agaricales</taxon>
        <taxon>Agaricineae</taxon>
        <taxon>Psathyrellaceae</taxon>
        <taxon>Coprinellus</taxon>
    </lineage>
</organism>
<dbReference type="EMBL" id="QPFP01000003">
    <property type="protein sequence ID" value="TEB38148.1"/>
    <property type="molecule type" value="Genomic_DNA"/>
</dbReference>
<gene>
    <name evidence="2" type="ORF">FA13DRAFT_1725786</name>
</gene>
<feature type="region of interest" description="Disordered" evidence="1">
    <location>
        <begin position="1"/>
        <end position="98"/>
    </location>
</feature>
<sequence length="145" mass="16059">MSAVGCPRLSLSEPQRHLPSSFAQGDISCSNDDGQKKRRRGTATSAETKGEPACRPFRCVCTKRKQRSSSSSTSSSWSSHEDSTPPERGRPFRRKAASIANDEEVMEPCMYLVVRREKLNQAVGRIVFLPSPQVRFNSSRVLSIG</sequence>
<dbReference type="AlphaFoldDB" id="A0A4Y7TW89"/>
<evidence type="ECO:0000256" key="1">
    <source>
        <dbReference type="SAM" id="MobiDB-lite"/>
    </source>
</evidence>
<feature type="compositionally biased region" description="Polar residues" evidence="1">
    <location>
        <begin position="21"/>
        <end position="32"/>
    </location>
</feature>
<reference evidence="2 3" key="1">
    <citation type="journal article" date="2019" name="Nat. Ecol. Evol.">
        <title>Megaphylogeny resolves global patterns of mushroom evolution.</title>
        <authorList>
            <person name="Varga T."/>
            <person name="Krizsan K."/>
            <person name="Foldi C."/>
            <person name="Dima B."/>
            <person name="Sanchez-Garcia M."/>
            <person name="Sanchez-Ramirez S."/>
            <person name="Szollosi G.J."/>
            <person name="Szarkandi J.G."/>
            <person name="Papp V."/>
            <person name="Albert L."/>
            <person name="Andreopoulos W."/>
            <person name="Angelini C."/>
            <person name="Antonin V."/>
            <person name="Barry K.W."/>
            <person name="Bougher N.L."/>
            <person name="Buchanan P."/>
            <person name="Buyck B."/>
            <person name="Bense V."/>
            <person name="Catcheside P."/>
            <person name="Chovatia M."/>
            <person name="Cooper J."/>
            <person name="Damon W."/>
            <person name="Desjardin D."/>
            <person name="Finy P."/>
            <person name="Geml J."/>
            <person name="Haridas S."/>
            <person name="Hughes K."/>
            <person name="Justo A."/>
            <person name="Karasinski D."/>
            <person name="Kautmanova I."/>
            <person name="Kiss B."/>
            <person name="Kocsube S."/>
            <person name="Kotiranta H."/>
            <person name="LaButti K.M."/>
            <person name="Lechner B.E."/>
            <person name="Liimatainen K."/>
            <person name="Lipzen A."/>
            <person name="Lukacs Z."/>
            <person name="Mihaltcheva S."/>
            <person name="Morgado L.N."/>
            <person name="Niskanen T."/>
            <person name="Noordeloos M.E."/>
            <person name="Ohm R.A."/>
            <person name="Ortiz-Santana B."/>
            <person name="Ovrebo C."/>
            <person name="Racz N."/>
            <person name="Riley R."/>
            <person name="Savchenko A."/>
            <person name="Shiryaev A."/>
            <person name="Soop K."/>
            <person name="Spirin V."/>
            <person name="Szebenyi C."/>
            <person name="Tomsovsky M."/>
            <person name="Tulloss R.E."/>
            <person name="Uehling J."/>
            <person name="Grigoriev I.V."/>
            <person name="Vagvolgyi C."/>
            <person name="Papp T."/>
            <person name="Martin F.M."/>
            <person name="Miettinen O."/>
            <person name="Hibbett D.S."/>
            <person name="Nagy L.G."/>
        </authorList>
    </citation>
    <scope>NUCLEOTIDE SEQUENCE [LARGE SCALE GENOMIC DNA]</scope>
    <source>
        <strain evidence="2 3">FP101781</strain>
    </source>
</reference>
<dbReference type="OrthoDB" id="10551489at2759"/>
<protein>
    <submittedName>
        <fullName evidence="2">Uncharacterized protein</fullName>
    </submittedName>
</protein>
<name>A0A4Y7TW89_COPMI</name>
<comment type="caution">
    <text evidence="2">The sequence shown here is derived from an EMBL/GenBank/DDBJ whole genome shotgun (WGS) entry which is preliminary data.</text>
</comment>
<dbReference type="Proteomes" id="UP000298030">
    <property type="component" value="Unassembled WGS sequence"/>
</dbReference>